<protein>
    <submittedName>
        <fullName evidence="2">Tail fiber domain-containing protein</fullName>
    </submittedName>
</protein>
<evidence type="ECO:0000259" key="1">
    <source>
        <dbReference type="PROSITE" id="PS51688"/>
    </source>
</evidence>
<accession>A0ABW5FFH6</accession>
<organism evidence="2 3">
    <name type="scientific">Paenibacillus rhizoplanae</name>
    <dbReference type="NCBI Taxonomy" id="1917181"/>
    <lineage>
        <taxon>Bacteria</taxon>
        <taxon>Bacillati</taxon>
        <taxon>Bacillota</taxon>
        <taxon>Bacilli</taxon>
        <taxon>Bacillales</taxon>
        <taxon>Paenibacillaceae</taxon>
        <taxon>Paenibacillus</taxon>
    </lineage>
</organism>
<name>A0ABW5FFH6_9BACL</name>
<evidence type="ECO:0000313" key="2">
    <source>
        <dbReference type="EMBL" id="MFD2413728.1"/>
    </source>
</evidence>
<sequence length="946" mass="102143">MGKELRRMSYFDGLFLNAEDYKLDQEFHLRLQRLHNRYLHTWGIVCGLKVLPSAKPGESMKVSIAEGLALNLVLVKNGDKYESISQEILIYEGHPDNPVNLSEYNANENIYIWVSYEEVGAERSIERGQGEQIHVWERGKISHGTTRPEGTDTILLARVVPRTDGAGITIDSTCIYDYDSDAARTPLRTYAGAAGKKLVTEKLVIPVQSEDSMDSAGLSEAVLAAMPSMSALQAGKVLEIRAPETRFTGAMSVAGALTIEGELILKSKDKAQSEMRIMNSFVEVNSPNTDDPNYVFPGARDGGLEVYRGDEGKHDARIVWVEEDKCFKAGIGNDLKKIAYGNEWDSLIKSEFADLLHRHSKLSSSAGQSFGFTGAGKLYSDADLALQDDRILLLKGTNPDTVDHSHGLGWFGAGKPFAMAELDGPVLFGGSGGALGTRTVNADGSHTDKQALSWNKNGYVGIGPQKVLEDSLDVEGSVRLLSGRNPLRFTSAWTGFPDKQMNGAEICNDTTDYKALMIVGNNSAGQKRKVAIWDRLDVNGFLYVNGTMQASQEIIPSTGNGEHSGIIFPANPGGGGADQAWIKYYPRTGEDCTLEIGTSNDRSDHISLIASGNVGVGTLQPADKLDVAGELRILSGQNPVRFTSGWTGFTGQSVNNAEISNDTTNYNSLMIAGNGKSGARRVSIWDNLDVNGSLQVKGGAYIGGDLEIKGSIKTEVFNFAGKFKKLDVAEEFAAVVRCADFYIGYPGRRGAPGRALVDNGSHLVLNYGNDWSYASVHSSLEVRNALIPSAGSGNNGIIFPSDPGGGSGDSAWIKYYPSSGENCVLDIGVSNDAGDRIYLHASGGVYANGSMYWWSSRELKDNIADIPVKEAKQLLDGLNPVSFKYKGSTKQKTLGFIAEEVPAVLADPDQRAISGMDIIAVLTSVMKDQQKAITRMQKQIDTLQGA</sequence>
<dbReference type="Pfam" id="PF13884">
    <property type="entry name" value="Peptidase_S74"/>
    <property type="match status" value="1"/>
</dbReference>
<dbReference type="PROSITE" id="PS51688">
    <property type="entry name" value="ICA"/>
    <property type="match status" value="1"/>
</dbReference>
<evidence type="ECO:0000313" key="3">
    <source>
        <dbReference type="Proteomes" id="UP001597448"/>
    </source>
</evidence>
<dbReference type="InterPro" id="IPR030392">
    <property type="entry name" value="S74_ICA"/>
</dbReference>
<dbReference type="Proteomes" id="UP001597448">
    <property type="component" value="Unassembled WGS sequence"/>
</dbReference>
<dbReference type="EMBL" id="JBHUKY010000077">
    <property type="protein sequence ID" value="MFD2413728.1"/>
    <property type="molecule type" value="Genomic_DNA"/>
</dbReference>
<keyword evidence="3" id="KW-1185">Reference proteome</keyword>
<proteinExistence type="predicted"/>
<reference evidence="3" key="1">
    <citation type="journal article" date="2019" name="Int. J. Syst. Evol. Microbiol.">
        <title>The Global Catalogue of Microorganisms (GCM) 10K type strain sequencing project: providing services to taxonomists for standard genome sequencing and annotation.</title>
        <authorList>
            <consortium name="The Broad Institute Genomics Platform"/>
            <consortium name="The Broad Institute Genome Sequencing Center for Infectious Disease"/>
            <person name="Wu L."/>
            <person name="Ma J."/>
        </authorList>
    </citation>
    <scope>NUCLEOTIDE SEQUENCE [LARGE SCALE GENOMIC DNA]</scope>
    <source>
        <strain evidence="3">CCM 8725</strain>
    </source>
</reference>
<comment type="caution">
    <text evidence="2">The sequence shown here is derived from an EMBL/GenBank/DDBJ whole genome shotgun (WGS) entry which is preliminary data.</text>
</comment>
<gene>
    <name evidence="2" type="ORF">ACFSX3_28060</name>
</gene>
<dbReference type="RefSeq" id="WP_209992558.1">
    <property type="nucleotide sequence ID" value="NZ_JBHSVQ010000001.1"/>
</dbReference>
<feature type="domain" description="Peptidase S74" evidence="1">
    <location>
        <begin position="855"/>
        <end position="946"/>
    </location>
</feature>